<feature type="transmembrane region" description="Helical" evidence="1">
    <location>
        <begin position="36"/>
        <end position="56"/>
    </location>
</feature>
<reference evidence="3" key="1">
    <citation type="journal article" date="2019" name="Int. J. Syst. Evol. Microbiol.">
        <title>The Global Catalogue of Microorganisms (GCM) 10K type strain sequencing project: providing services to taxonomists for standard genome sequencing and annotation.</title>
        <authorList>
            <consortium name="The Broad Institute Genomics Platform"/>
            <consortium name="The Broad Institute Genome Sequencing Center for Infectious Disease"/>
            <person name="Wu L."/>
            <person name="Ma J."/>
        </authorList>
    </citation>
    <scope>NUCLEOTIDE SEQUENCE [LARGE SCALE GENOMIC DNA]</scope>
    <source>
        <strain evidence="3">DFY28</strain>
    </source>
</reference>
<keyword evidence="3" id="KW-1185">Reference proteome</keyword>
<proteinExistence type="predicted"/>
<gene>
    <name evidence="2" type="ORF">ACFSC0_12355</name>
</gene>
<dbReference type="Proteomes" id="UP001597237">
    <property type="component" value="Unassembled WGS sequence"/>
</dbReference>
<keyword evidence="1" id="KW-0812">Transmembrane</keyword>
<comment type="caution">
    <text evidence="2">The sequence shown here is derived from an EMBL/GenBank/DDBJ whole genome shotgun (WGS) entry which is preliminary data.</text>
</comment>
<protein>
    <recommendedName>
        <fullName evidence="4">Holin</fullName>
    </recommendedName>
</protein>
<name>A0ABW4N2E8_9CAUL</name>
<accession>A0ABW4N2E8</accession>
<evidence type="ECO:0000256" key="1">
    <source>
        <dbReference type="SAM" id="Phobius"/>
    </source>
</evidence>
<keyword evidence="1" id="KW-1133">Transmembrane helix</keyword>
<feature type="transmembrane region" description="Helical" evidence="1">
    <location>
        <begin position="12"/>
        <end position="30"/>
    </location>
</feature>
<evidence type="ECO:0000313" key="2">
    <source>
        <dbReference type="EMBL" id="MFD1784191.1"/>
    </source>
</evidence>
<organism evidence="2 3">
    <name type="scientific">Phenylobacterium terrae</name>
    <dbReference type="NCBI Taxonomy" id="2665495"/>
    <lineage>
        <taxon>Bacteria</taxon>
        <taxon>Pseudomonadati</taxon>
        <taxon>Pseudomonadota</taxon>
        <taxon>Alphaproteobacteria</taxon>
        <taxon>Caulobacterales</taxon>
        <taxon>Caulobacteraceae</taxon>
        <taxon>Phenylobacterium</taxon>
    </lineage>
</organism>
<dbReference type="RefSeq" id="WP_377283856.1">
    <property type="nucleotide sequence ID" value="NZ_JBHRSI010000009.1"/>
</dbReference>
<sequence length="69" mass="7158">MHKILFSQEGAEWATAILVFVCGAAAGHYASEGMNAVQWAGAATAVLGSVTAAVAVRVWPSPVRETVDE</sequence>
<dbReference type="EMBL" id="JBHUEY010000001">
    <property type="protein sequence ID" value="MFD1784191.1"/>
    <property type="molecule type" value="Genomic_DNA"/>
</dbReference>
<evidence type="ECO:0000313" key="3">
    <source>
        <dbReference type="Proteomes" id="UP001597237"/>
    </source>
</evidence>
<evidence type="ECO:0008006" key="4">
    <source>
        <dbReference type="Google" id="ProtNLM"/>
    </source>
</evidence>
<keyword evidence="1" id="KW-0472">Membrane</keyword>